<organism evidence="5 6">
    <name type="scientific">Prauserella isguenensis</name>
    <dbReference type="NCBI Taxonomy" id="1470180"/>
    <lineage>
        <taxon>Bacteria</taxon>
        <taxon>Bacillati</taxon>
        <taxon>Actinomycetota</taxon>
        <taxon>Actinomycetes</taxon>
        <taxon>Pseudonocardiales</taxon>
        <taxon>Pseudonocardiaceae</taxon>
        <taxon>Prauserella</taxon>
    </lineage>
</organism>
<comment type="similarity">
    <text evidence="1 3">Belongs to the Nudix hydrolase family.</text>
</comment>
<dbReference type="SUPFAM" id="SSF55811">
    <property type="entry name" value="Nudix"/>
    <property type="match status" value="1"/>
</dbReference>
<keyword evidence="2 3" id="KW-0378">Hydrolase</keyword>
<evidence type="ECO:0000256" key="3">
    <source>
        <dbReference type="RuleBase" id="RU003476"/>
    </source>
</evidence>
<dbReference type="EC" id="3.6.1.55" evidence="5"/>
<dbReference type="Pfam" id="PF00293">
    <property type="entry name" value="NUDIX"/>
    <property type="match status" value="1"/>
</dbReference>
<reference evidence="5 6" key="1">
    <citation type="submission" date="2020-08" db="EMBL/GenBank/DDBJ databases">
        <title>Genomic Encyclopedia of Type Strains, Phase III (KMG-III): the genomes of soil and plant-associated and newly described type strains.</title>
        <authorList>
            <person name="Whitman W."/>
        </authorList>
    </citation>
    <scope>NUCLEOTIDE SEQUENCE [LARGE SCALE GENOMIC DNA]</scope>
    <source>
        <strain evidence="5 6">CECT 8577</strain>
    </source>
</reference>
<dbReference type="PANTHER" id="PTHR43736:SF4">
    <property type="entry name" value="SLR1690 PROTEIN"/>
    <property type="match status" value="1"/>
</dbReference>
<comment type="caution">
    <text evidence="5">The sequence shown here is derived from an EMBL/GenBank/DDBJ whole genome shotgun (WGS) entry which is preliminary data.</text>
</comment>
<dbReference type="AlphaFoldDB" id="A0A839S843"/>
<dbReference type="InterPro" id="IPR015797">
    <property type="entry name" value="NUDIX_hydrolase-like_dom_sf"/>
</dbReference>
<dbReference type="PROSITE" id="PS51462">
    <property type="entry name" value="NUDIX"/>
    <property type="match status" value="1"/>
</dbReference>
<gene>
    <name evidence="5" type="ORF">FHS23_004606</name>
</gene>
<dbReference type="PROSITE" id="PS00893">
    <property type="entry name" value="NUDIX_BOX"/>
    <property type="match status" value="1"/>
</dbReference>
<dbReference type="PRINTS" id="PR00502">
    <property type="entry name" value="NUDIXFAMILY"/>
</dbReference>
<dbReference type="PANTHER" id="PTHR43736">
    <property type="entry name" value="ADP-RIBOSE PYROPHOSPHATASE"/>
    <property type="match status" value="1"/>
</dbReference>
<evidence type="ECO:0000259" key="4">
    <source>
        <dbReference type="PROSITE" id="PS51462"/>
    </source>
</evidence>
<dbReference type="GO" id="GO:0035539">
    <property type="term" value="F:8-oxo-7,8-dihydrodeoxyguanosine triphosphate pyrophosphatase activity"/>
    <property type="evidence" value="ECO:0007669"/>
    <property type="project" value="UniProtKB-EC"/>
</dbReference>
<sequence>MSRHHIAADTADCCLFGYTAGWHILLVRRRWEPYAGRWAIPGGYVEPGESSEVAARRELAEETNVACHALEFVDHYKAPGRDPRGEVTSDAWWGLVPALGGIGGCPTPEPADDAADARWWHIDRLPPLAFDHGDIIADAVAQLRGRHHQEIR</sequence>
<dbReference type="InterPro" id="IPR020084">
    <property type="entry name" value="NUDIX_hydrolase_CS"/>
</dbReference>
<evidence type="ECO:0000256" key="1">
    <source>
        <dbReference type="ARBA" id="ARBA00005582"/>
    </source>
</evidence>
<dbReference type="CDD" id="cd18873">
    <property type="entry name" value="NUDIX_NadM_like"/>
    <property type="match status" value="1"/>
</dbReference>
<evidence type="ECO:0000313" key="5">
    <source>
        <dbReference type="EMBL" id="MBB3053552.1"/>
    </source>
</evidence>
<feature type="domain" description="Nudix hydrolase" evidence="4">
    <location>
        <begin position="6"/>
        <end position="142"/>
    </location>
</feature>
<dbReference type="InterPro" id="IPR020476">
    <property type="entry name" value="Nudix_hydrolase"/>
</dbReference>
<proteinExistence type="inferred from homology"/>
<dbReference type="Proteomes" id="UP000550714">
    <property type="component" value="Unassembled WGS sequence"/>
</dbReference>
<dbReference type="Gene3D" id="3.90.79.10">
    <property type="entry name" value="Nucleoside Triphosphate Pyrophosphohydrolase"/>
    <property type="match status" value="1"/>
</dbReference>
<dbReference type="RefSeq" id="WP_183659465.1">
    <property type="nucleotide sequence ID" value="NZ_JACHWU010000011.1"/>
</dbReference>
<keyword evidence="6" id="KW-1185">Reference proteome</keyword>
<protein>
    <submittedName>
        <fullName evidence="5">8-oxo-dGTP diphosphatase</fullName>
        <ecNumber evidence="5">3.6.1.55</ecNumber>
    </submittedName>
</protein>
<evidence type="ECO:0000256" key="2">
    <source>
        <dbReference type="ARBA" id="ARBA00022801"/>
    </source>
</evidence>
<dbReference type="EMBL" id="JACHWU010000011">
    <property type="protein sequence ID" value="MBB3053552.1"/>
    <property type="molecule type" value="Genomic_DNA"/>
</dbReference>
<name>A0A839S843_9PSEU</name>
<evidence type="ECO:0000313" key="6">
    <source>
        <dbReference type="Proteomes" id="UP000550714"/>
    </source>
</evidence>
<accession>A0A839S843</accession>
<dbReference type="InterPro" id="IPR000086">
    <property type="entry name" value="NUDIX_hydrolase_dom"/>
</dbReference>